<dbReference type="InterPro" id="IPR036291">
    <property type="entry name" value="NAD(P)-bd_dom_sf"/>
</dbReference>
<dbReference type="InterPro" id="IPR052228">
    <property type="entry name" value="Sec_Metab_Biosynth_Oxidored"/>
</dbReference>
<reference evidence="2 3" key="1">
    <citation type="submission" date="2014-06" db="EMBL/GenBank/DDBJ databases">
        <title>The Genome of the Aflatoxigenic Filamentous Fungus Aspergillus nomius.</title>
        <authorList>
            <person name="Moore M.G."/>
            <person name="Shannon B.M."/>
            <person name="Brian M.M."/>
        </authorList>
    </citation>
    <scope>NUCLEOTIDE SEQUENCE [LARGE SCALE GENOMIC DNA]</scope>
    <source>
        <strain evidence="2 3">NRRL 13137</strain>
    </source>
</reference>
<organism evidence="2 3">
    <name type="scientific">Aspergillus nomiae NRRL (strain ATCC 15546 / NRRL 13137 / CBS 260.88 / M93)</name>
    <dbReference type="NCBI Taxonomy" id="1509407"/>
    <lineage>
        <taxon>Eukaryota</taxon>
        <taxon>Fungi</taxon>
        <taxon>Dikarya</taxon>
        <taxon>Ascomycota</taxon>
        <taxon>Pezizomycotina</taxon>
        <taxon>Eurotiomycetes</taxon>
        <taxon>Eurotiomycetidae</taxon>
        <taxon>Eurotiales</taxon>
        <taxon>Aspergillaceae</taxon>
        <taxon>Aspergillus</taxon>
        <taxon>Aspergillus subgen. Circumdati</taxon>
    </lineage>
</organism>
<gene>
    <name evidence="2" type="ORF">ANOM_006372</name>
</gene>
<proteinExistence type="predicted"/>
<dbReference type="GeneID" id="26808176"/>
<comment type="caution">
    <text evidence="2">The sequence shown here is derived from an EMBL/GenBank/DDBJ whole genome shotgun (WGS) entry which is preliminary data.</text>
</comment>
<dbReference type="SUPFAM" id="SSF51735">
    <property type="entry name" value="NAD(P)-binding Rossmann-fold domains"/>
    <property type="match status" value="1"/>
</dbReference>
<name>A0A0L1J0I6_ASPN3</name>
<keyword evidence="3" id="KW-1185">Reference proteome</keyword>
<evidence type="ECO:0000256" key="1">
    <source>
        <dbReference type="ARBA" id="ARBA00023002"/>
    </source>
</evidence>
<dbReference type="Gene3D" id="3.40.50.720">
    <property type="entry name" value="NAD(P)-binding Rossmann-like Domain"/>
    <property type="match status" value="1"/>
</dbReference>
<dbReference type="InterPro" id="IPR002347">
    <property type="entry name" value="SDR_fam"/>
</dbReference>
<sequence>MQCRITNAAFGLNVTEHRPVILAVLLFKRSSITAVITWKNYSEFTRIVVLLASVLPLQTLEISVAMVGINEVRKSNAALHARDGDFVAVFVGGTSGIGEATAKELAKAIKKPTIHLVGRNQAAGSKILEELKSANPDGAFHFIQSDVSLLRNVDEVCSEIKQKEKAIDLLFLSTGHLATSKQSK</sequence>
<accession>A0A0L1J0I6</accession>
<protein>
    <submittedName>
        <fullName evidence="2">Uncharacterized protein</fullName>
    </submittedName>
</protein>
<dbReference type="STRING" id="1509407.A0A0L1J0I6"/>
<dbReference type="PANTHER" id="PTHR47534:SF3">
    <property type="entry name" value="ALCOHOL DEHYDROGENASE-LIKE C-TERMINAL DOMAIN-CONTAINING PROTEIN"/>
    <property type="match status" value="1"/>
</dbReference>
<dbReference type="Pfam" id="PF00106">
    <property type="entry name" value="adh_short"/>
    <property type="match status" value="1"/>
</dbReference>
<dbReference type="Proteomes" id="UP000037505">
    <property type="component" value="Unassembled WGS sequence"/>
</dbReference>
<evidence type="ECO:0000313" key="2">
    <source>
        <dbReference type="EMBL" id="KNG85279.1"/>
    </source>
</evidence>
<keyword evidence="1" id="KW-0560">Oxidoreductase</keyword>
<dbReference type="RefSeq" id="XP_015406202.1">
    <property type="nucleotide sequence ID" value="XM_015551628.1"/>
</dbReference>
<dbReference type="EMBL" id="JNOM01000164">
    <property type="protein sequence ID" value="KNG85279.1"/>
    <property type="molecule type" value="Genomic_DNA"/>
</dbReference>
<evidence type="ECO:0000313" key="3">
    <source>
        <dbReference type="Proteomes" id="UP000037505"/>
    </source>
</evidence>
<dbReference type="PANTHER" id="PTHR47534">
    <property type="entry name" value="YALI0E05731P"/>
    <property type="match status" value="1"/>
</dbReference>
<dbReference type="AlphaFoldDB" id="A0A0L1J0I6"/>
<dbReference type="GO" id="GO:0016491">
    <property type="term" value="F:oxidoreductase activity"/>
    <property type="evidence" value="ECO:0007669"/>
    <property type="project" value="UniProtKB-KW"/>
</dbReference>